<gene>
    <name evidence="2" type="ORF">NMN56_028225</name>
</gene>
<evidence type="ECO:0000256" key="1">
    <source>
        <dbReference type="SAM" id="MobiDB-lite"/>
    </source>
</evidence>
<accession>A0ABT7A350</accession>
<evidence type="ECO:0000313" key="2">
    <source>
        <dbReference type="EMBL" id="MDJ1135767.1"/>
    </source>
</evidence>
<proteinExistence type="predicted"/>
<protein>
    <submittedName>
        <fullName evidence="2">Uncharacterized protein</fullName>
    </submittedName>
</protein>
<reference evidence="2 3" key="1">
    <citation type="submission" date="2023-05" db="EMBL/GenBank/DDBJ databases">
        <title>Streptantibioticus silvisoli sp. nov., acidotolerant actinomycetes 1 from pine litter.</title>
        <authorList>
            <person name="Swiecimska M."/>
            <person name="Golinska P."/>
            <person name="Sangal V."/>
            <person name="Wachnowicz B."/>
            <person name="Goodfellow M."/>
        </authorList>
    </citation>
    <scope>NUCLEOTIDE SEQUENCE [LARGE SCALE GENOMIC DNA]</scope>
    <source>
        <strain evidence="2 3">DSM 42109</strain>
    </source>
</reference>
<evidence type="ECO:0000313" key="3">
    <source>
        <dbReference type="Proteomes" id="UP001214441"/>
    </source>
</evidence>
<sequence length="105" mass="11185">MGEGPQALVSDVRRPPASLPDGGHRCTTVHVRRQVPRHGSFWHHLDAVLTLGADIADAVDPECGPEAARSTAALAPGEIALFRGTFTHVLRPDTAPAERSLLTHP</sequence>
<organism evidence="2 3">
    <name type="scientific">Streptomyces iconiensis</name>
    <dbReference type="NCBI Taxonomy" id="1384038"/>
    <lineage>
        <taxon>Bacteria</taxon>
        <taxon>Bacillati</taxon>
        <taxon>Actinomycetota</taxon>
        <taxon>Actinomycetes</taxon>
        <taxon>Kitasatosporales</taxon>
        <taxon>Streptomycetaceae</taxon>
        <taxon>Streptomyces</taxon>
    </lineage>
</organism>
<comment type="caution">
    <text evidence="2">The sequence shown here is derived from an EMBL/GenBank/DDBJ whole genome shotgun (WGS) entry which is preliminary data.</text>
</comment>
<feature type="region of interest" description="Disordered" evidence="1">
    <location>
        <begin position="1"/>
        <end position="25"/>
    </location>
</feature>
<dbReference type="EMBL" id="JANCPR020000032">
    <property type="protein sequence ID" value="MDJ1135767.1"/>
    <property type="molecule type" value="Genomic_DNA"/>
</dbReference>
<keyword evidence="3" id="KW-1185">Reference proteome</keyword>
<name>A0ABT7A350_9ACTN</name>
<dbReference type="Proteomes" id="UP001214441">
    <property type="component" value="Unassembled WGS sequence"/>
</dbReference>